<evidence type="ECO:0000256" key="2">
    <source>
        <dbReference type="SAM" id="SignalP"/>
    </source>
</evidence>
<feature type="chain" id="PRO_5004751508" evidence="2">
    <location>
        <begin position="19"/>
        <end position="494"/>
    </location>
</feature>
<evidence type="ECO:0000313" key="3">
    <source>
        <dbReference type="EMBL" id="ESU35621.1"/>
    </source>
</evidence>
<evidence type="ECO:0000313" key="4">
    <source>
        <dbReference type="Proteomes" id="UP000018320"/>
    </source>
</evidence>
<name>V6T9S4_GIAIN</name>
<gene>
    <name evidence="3" type="ORF">DHA2_153605</name>
</gene>
<reference evidence="4" key="1">
    <citation type="submission" date="2012-02" db="EMBL/GenBank/DDBJ databases">
        <title>Genome sequencing of Giardia lamblia Genotypes A2 and B isolates (DH and GS) and comparative analysis with the genomes of Genotypes A1 and E (WB and Pig).</title>
        <authorList>
            <person name="Adam R."/>
            <person name="Dahlstrom E."/>
            <person name="Martens C."/>
            <person name="Bruno D."/>
            <person name="Barbian K."/>
            <person name="Porcella S.F."/>
            <person name="Nash T."/>
        </authorList>
    </citation>
    <scope>NUCLEOTIDE SEQUENCE</scope>
    <source>
        <strain evidence="4">DH</strain>
    </source>
</reference>
<dbReference type="VEuPathDB" id="GiardiaDB:GL50581_2911"/>
<evidence type="ECO:0000256" key="1">
    <source>
        <dbReference type="SAM" id="Phobius"/>
    </source>
</evidence>
<sequence length="494" mass="55251">MMCTSVLLLGLNLAILASQRWPRAADSATYLLDLHGVIEGKFLVPELVSFTRRHGPALTPLQKDSLATNLLLYHPNLYFLAKDIAAQNDIGVHDVMYYSLVVELLQDDFLVGVHGSEGLGGYLAISQSLGQVCNSSANPLCVDFTKNGGADEISHWRSDITKYFREATFLSARTGQVLSQASYMHGTLNTQMLTLKDYVCTRLLGNTSTTPYLIDFPTLDKFVEFTHNQFMLINGQRVPLAWRLTELLLQQDSRVAYLEGHFYSLDKAHVHSSSLSSHLLSSESNALPYYLASLVATQSTFKGSLTGVQIPVTDFSPKQFSSTSSSYYFYQAGCTDSTIEKCRALNLAMKNKLLELKNTSTLAEFSNAMKIFPIRTTRTYAITTSLVGDMYRYSSQLQKCTEIYDAAKKPVGCTDPPVPTNWLVVIGSLLLIGLTITAWVYGIRFSKKLETGAFDEVQKKLSEKALAREKVIRENREKRCIYKEYINHMKETSK</sequence>
<dbReference type="Proteomes" id="UP000018320">
    <property type="component" value="Unassembled WGS sequence"/>
</dbReference>
<keyword evidence="1" id="KW-0472">Membrane</keyword>
<accession>V6T9S4</accession>
<dbReference type="VEuPathDB" id="GiardiaDB:GL50803_00137641"/>
<comment type="caution">
    <text evidence="3">The sequence shown here is derived from an EMBL/GenBank/DDBJ whole genome shotgun (WGS) entry which is preliminary data.</text>
</comment>
<proteinExistence type="predicted"/>
<keyword evidence="1" id="KW-1133">Transmembrane helix</keyword>
<reference evidence="3 4" key="2">
    <citation type="journal article" date="2013" name="Genome Biol. Evol.">
        <title>Genome sequencing of Giardia lamblia genotypes A2 and B isolates (DH and GS) and comparative analysis with the genomes of genotypes A1 and E (WB and Pig).</title>
        <authorList>
            <person name="Adam R.D."/>
            <person name="Dahlstrom E.W."/>
            <person name="Martens C.A."/>
            <person name="Bruno D.P."/>
            <person name="Barbian K.D."/>
            <person name="Ricklefs S.M."/>
            <person name="Hernandez M.M."/>
            <person name="Narla N.P."/>
            <person name="Patel R.B."/>
            <person name="Porcella S.F."/>
            <person name="Nash T.E."/>
        </authorList>
    </citation>
    <scope>NUCLEOTIDE SEQUENCE [LARGE SCALE GENOMIC DNA]</scope>
    <source>
        <strain evidence="3 4">DH</strain>
    </source>
</reference>
<dbReference type="VEuPathDB" id="GiardiaDB:QR46_3850"/>
<dbReference type="EMBL" id="AHGT01000075">
    <property type="protein sequence ID" value="ESU35621.1"/>
    <property type="molecule type" value="Genomic_DNA"/>
</dbReference>
<feature type="signal peptide" evidence="2">
    <location>
        <begin position="1"/>
        <end position="18"/>
    </location>
</feature>
<keyword evidence="2" id="KW-0732">Signal</keyword>
<dbReference type="AlphaFoldDB" id="V6T9S4"/>
<dbReference type="VEuPathDB" id="GiardiaDB:DHA2_153605"/>
<protein>
    <submittedName>
        <fullName evidence="3">Uncharacterized protein</fullName>
    </submittedName>
</protein>
<keyword evidence="1" id="KW-0812">Transmembrane</keyword>
<organism evidence="3 4">
    <name type="scientific">Giardia intestinalis</name>
    <name type="common">Giardia lamblia</name>
    <dbReference type="NCBI Taxonomy" id="5741"/>
    <lineage>
        <taxon>Eukaryota</taxon>
        <taxon>Metamonada</taxon>
        <taxon>Diplomonadida</taxon>
        <taxon>Hexamitidae</taxon>
        <taxon>Giardiinae</taxon>
        <taxon>Giardia</taxon>
    </lineage>
</organism>
<feature type="transmembrane region" description="Helical" evidence="1">
    <location>
        <begin position="422"/>
        <end position="441"/>
    </location>
</feature>